<dbReference type="InterPro" id="IPR013328">
    <property type="entry name" value="6PGD_dom2"/>
</dbReference>
<feature type="domain" description="6-phosphogluconate dehydrogenase NADP-binding" evidence="4">
    <location>
        <begin position="7"/>
        <end position="159"/>
    </location>
</feature>
<dbReference type="GO" id="GO:0051287">
    <property type="term" value="F:NAD binding"/>
    <property type="evidence" value="ECO:0007669"/>
    <property type="project" value="InterPro"/>
</dbReference>
<dbReference type="InterPro" id="IPR006115">
    <property type="entry name" value="6PGDH_NADP-bd"/>
</dbReference>
<name>A0A158DRU7_9BURK</name>
<dbReference type="PANTHER" id="PTHR43060:SF15">
    <property type="entry name" value="3-HYDROXYISOBUTYRATE DEHYDROGENASE-LIKE 1, MITOCHONDRIAL-RELATED"/>
    <property type="match status" value="1"/>
</dbReference>
<dbReference type="InterPro" id="IPR008927">
    <property type="entry name" value="6-PGluconate_DH-like_C_sf"/>
</dbReference>
<dbReference type="InterPro" id="IPR015815">
    <property type="entry name" value="HIBADH-related"/>
</dbReference>
<dbReference type="SUPFAM" id="SSF51735">
    <property type="entry name" value="NAD(P)-binding Rossmann-fold domains"/>
    <property type="match status" value="1"/>
</dbReference>
<dbReference type="EMBL" id="FCOI02000049">
    <property type="protein sequence ID" value="SAK96906.1"/>
    <property type="molecule type" value="Genomic_DNA"/>
</dbReference>
<evidence type="ECO:0000256" key="3">
    <source>
        <dbReference type="PIRSR" id="PIRSR000103-1"/>
    </source>
</evidence>
<evidence type="ECO:0000256" key="1">
    <source>
        <dbReference type="ARBA" id="ARBA00023002"/>
    </source>
</evidence>
<dbReference type="SUPFAM" id="SSF48179">
    <property type="entry name" value="6-phosphogluconate dehydrogenase C-terminal domain-like"/>
    <property type="match status" value="1"/>
</dbReference>
<dbReference type="Pfam" id="PF14833">
    <property type="entry name" value="NAD_binding_11"/>
    <property type="match status" value="1"/>
</dbReference>
<gene>
    <name evidence="6" type="ORF">AWB76_07358</name>
</gene>
<dbReference type="Pfam" id="PF03446">
    <property type="entry name" value="NAD_binding_2"/>
    <property type="match status" value="1"/>
</dbReference>
<evidence type="ECO:0000259" key="4">
    <source>
        <dbReference type="Pfam" id="PF03446"/>
    </source>
</evidence>
<dbReference type="InterPro" id="IPR036291">
    <property type="entry name" value="NAD(P)-bd_dom_sf"/>
</dbReference>
<dbReference type="GO" id="GO:0016491">
    <property type="term" value="F:oxidoreductase activity"/>
    <property type="evidence" value="ECO:0007669"/>
    <property type="project" value="UniProtKB-KW"/>
</dbReference>
<keyword evidence="1" id="KW-0560">Oxidoreductase</keyword>
<proteinExistence type="predicted"/>
<dbReference type="Gene3D" id="1.10.1040.10">
    <property type="entry name" value="N-(1-d-carboxylethyl)-l-norvaline Dehydrogenase, domain 2"/>
    <property type="match status" value="1"/>
</dbReference>
<keyword evidence="7" id="KW-1185">Reference proteome</keyword>
<dbReference type="OrthoDB" id="9777604at2"/>
<feature type="domain" description="3-hydroxyisobutyrate dehydrogenase-like NAD-binding" evidence="5">
    <location>
        <begin position="167"/>
        <end position="286"/>
    </location>
</feature>
<evidence type="ECO:0000259" key="5">
    <source>
        <dbReference type="Pfam" id="PF14833"/>
    </source>
</evidence>
<feature type="active site" evidence="3">
    <location>
        <position position="173"/>
    </location>
</feature>
<dbReference type="AlphaFoldDB" id="A0A158DRU7"/>
<organism evidence="6 7">
    <name type="scientific">Caballeronia temeraria</name>
    <dbReference type="NCBI Taxonomy" id="1777137"/>
    <lineage>
        <taxon>Bacteria</taxon>
        <taxon>Pseudomonadati</taxon>
        <taxon>Pseudomonadota</taxon>
        <taxon>Betaproteobacteria</taxon>
        <taxon>Burkholderiales</taxon>
        <taxon>Burkholderiaceae</taxon>
        <taxon>Caballeronia</taxon>
    </lineage>
</organism>
<dbReference type="InterPro" id="IPR029154">
    <property type="entry name" value="HIBADH-like_NADP-bd"/>
</dbReference>
<dbReference type="Proteomes" id="UP000054624">
    <property type="component" value="Unassembled WGS sequence"/>
</dbReference>
<keyword evidence="2" id="KW-0520">NAD</keyword>
<evidence type="ECO:0000313" key="6">
    <source>
        <dbReference type="EMBL" id="SAK96906.1"/>
    </source>
</evidence>
<evidence type="ECO:0000313" key="7">
    <source>
        <dbReference type="Proteomes" id="UP000054624"/>
    </source>
</evidence>
<accession>A0A158DRU7</accession>
<dbReference type="PANTHER" id="PTHR43060">
    <property type="entry name" value="3-HYDROXYISOBUTYRATE DEHYDROGENASE-LIKE 1, MITOCHONDRIAL-RELATED"/>
    <property type="match status" value="1"/>
</dbReference>
<dbReference type="Gene3D" id="3.40.50.720">
    <property type="entry name" value="NAD(P)-binding Rossmann-like Domain"/>
    <property type="match status" value="1"/>
</dbReference>
<dbReference type="GO" id="GO:0050661">
    <property type="term" value="F:NADP binding"/>
    <property type="evidence" value="ECO:0007669"/>
    <property type="project" value="InterPro"/>
</dbReference>
<dbReference type="STRING" id="1777137.AWB76_07358"/>
<dbReference type="PIRSF" id="PIRSF000103">
    <property type="entry name" value="HIBADH"/>
    <property type="match status" value="1"/>
</dbReference>
<protein>
    <submittedName>
        <fullName evidence="6">2-hydroxy-3-oxopropionate reductase</fullName>
    </submittedName>
</protein>
<evidence type="ECO:0000256" key="2">
    <source>
        <dbReference type="ARBA" id="ARBA00023027"/>
    </source>
</evidence>
<reference evidence="7" key="1">
    <citation type="submission" date="2016-01" db="EMBL/GenBank/DDBJ databases">
        <authorList>
            <person name="Peeters Charlotte."/>
        </authorList>
    </citation>
    <scope>NUCLEOTIDE SEQUENCE [LARGE SCALE GENOMIC DNA]</scope>
</reference>
<sequence>MHASLAVGFIGTGIMGLPMARRIAGAGYRVAAWNRSRDKAAPLVEAGVEVVGHASEATRSADVVICMLSSGPACDDILLGDDGILPTMRAGSALVVMSSIPVETAQRHAEAAASRGIGYLDAPVSGGEKGAQDGTLAIMAGGDASVFERLRAVLQTMGRPTRIGPAGTGQLAKLVNQMMVASTIATVAEAMLLAERGGADPAQVRAALLGGFADSTILRQHAARMIARDFVPGGPAKYQIKDTKTALDFAQGLGLELPVLGLVDGLFADMVEHGDGDLDHSALIRELRRRNGLPET</sequence>